<sequence length="90" mass="9814">MASRIALVTLKTSKSSETQTQALISNLASFSILGSLYICWARVVLPIPPIPTIENVDGNFLDTLLPDPDSSPTTITSFKPRSPLRLERNS</sequence>
<evidence type="ECO:0000313" key="2">
    <source>
        <dbReference type="EMBL" id="RDX99110.1"/>
    </source>
</evidence>
<accession>A0A371H8J8</accession>
<feature type="non-terminal residue" evidence="2">
    <location>
        <position position="90"/>
    </location>
</feature>
<name>A0A371H8J8_MUCPR</name>
<keyword evidence="3" id="KW-1185">Reference proteome</keyword>
<dbReference type="Proteomes" id="UP000257109">
    <property type="component" value="Unassembled WGS sequence"/>
</dbReference>
<feature type="compositionally biased region" description="Polar residues" evidence="1">
    <location>
        <begin position="70"/>
        <end position="79"/>
    </location>
</feature>
<comment type="caution">
    <text evidence="2">The sequence shown here is derived from an EMBL/GenBank/DDBJ whole genome shotgun (WGS) entry which is preliminary data.</text>
</comment>
<proteinExistence type="predicted"/>
<organism evidence="2 3">
    <name type="scientific">Mucuna pruriens</name>
    <name type="common">Velvet bean</name>
    <name type="synonym">Dolichos pruriens</name>
    <dbReference type="NCBI Taxonomy" id="157652"/>
    <lineage>
        <taxon>Eukaryota</taxon>
        <taxon>Viridiplantae</taxon>
        <taxon>Streptophyta</taxon>
        <taxon>Embryophyta</taxon>
        <taxon>Tracheophyta</taxon>
        <taxon>Spermatophyta</taxon>
        <taxon>Magnoliopsida</taxon>
        <taxon>eudicotyledons</taxon>
        <taxon>Gunneridae</taxon>
        <taxon>Pentapetalae</taxon>
        <taxon>rosids</taxon>
        <taxon>fabids</taxon>
        <taxon>Fabales</taxon>
        <taxon>Fabaceae</taxon>
        <taxon>Papilionoideae</taxon>
        <taxon>50 kb inversion clade</taxon>
        <taxon>NPAAA clade</taxon>
        <taxon>indigoferoid/millettioid clade</taxon>
        <taxon>Phaseoleae</taxon>
        <taxon>Mucuna</taxon>
    </lineage>
</organism>
<protein>
    <submittedName>
        <fullName evidence="2">Uncharacterized protein</fullName>
    </submittedName>
</protein>
<gene>
    <name evidence="2" type="ORF">CR513_17889</name>
</gene>
<reference evidence="2" key="1">
    <citation type="submission" date="2018-05" db="EMBL/GenBank/DDBJ databases">
        <title>Draft genome of Mucuna pruriens seed.</title>
        <authorList>
            <person name="Nnadi N.E."/>
            <person name="Vos R."/>
            <person name="Hasami M.H."/>
            <person name="Devisetty U.K."/>
            <person name="Aguiy J.C."/>
        </authorList>
    </citation>
    <scope>NUCLEOTIDE SEQUENCE [LARGE SCALE GENOMIC DNA]</scope>
    <source>
        <strain evidence="2">JCA_2017</strain>
    </source>
</reference>
<evidence type="ECO:0000313" key="3">
    <source>
        <dbReference type="Proteomes" id="UP000257109"/>
    </source>
</evidence>
<evidence type="ECO:0000256" key="1">
    <source>
        <dbReference type="SAM" id="MobiDB-lite"/>
    </source>
</evidence>
<feature type="region of interest" description="Disordered" evidence="1">
    <location>
        <begin position="67"/>
        <end position="90"/>
    </location>
</feature>
<feature type="non-terminal residue" evidence="2">
    <location>
        <position position="1"/>
    </location>
</feature>
<dbReference type="AlphaFoldDB" id="A0A371H8J8"/>
<dbReference type="EMBL" id="QJKJ01003303">
    <property type="protein sequence ID" value="RDX99110.1"/>
    <property type="molecule type" value="Genomic_DNA"/>
</dbReference>